<evidence type="ECO:0000313" key="5">
    <source>
        <dbReference type="Proteomes" id="UP001500449"/>
    </source>
</evidence>
<comment type="caution">
    <text evidence="4">The sequence shown here is derived from an EMBL/GenBank/DDBJ whole genome shotgun (WGS) entry which is preliminary data.</text>
</comment>
<dbReference type="Gene3D" id="1.10.10.2840">
    <property type="entry name" value="PucR C-terminal helix-turn-helix domain"/>
    <property type="match status" value="1"/>
</dbReference>
<dbReference type="InterPro" id="IPR041522">
    <property type="entry name" value="CdaR_GGDEF"/>
</dbReference>
<dbReference type="InterPro" id="IPR025736">
    <property type="entry name" value="PucR_C-HTH_dom"/>
</dbReference>
<dbReference type="EMBL" id="BAAAQK010000011">
    <property type="protein sequence ID" value="GAA1854038.1"/>
    <property type="molecule type" value="Genomic_DNA"/>
</dbReference>
<name>A0ABN2N830_9PSEU</name>
<evidence type="ECO:0000259" key="2">
    <source>
        <dbReference type="Pfam" id="PF13556"/>
    </source>
</evidence>
<dbReference type="Pfam" id="PF13556">
    <property type="entry name" value="HTH_30"/>
    <property type="match status" value="1"/>
</dbReference>
<organism evidence="4 5">
    <name type="scientific">Pseudonocardia ailaonensis</name>
    <dbReference type="NCBI Taxonomy" id="367279"/>
    <lineage>
        <taxon>Bacteria</taxon>
        <taxon>Bacillati</taxon>
        <taxon>Actinomycetota</taxon>
        <taxon>Actinomycetes</taxon>
        <taxon>Pseudonocardiales</taxon>
        <taxon>Pseudonocardiaceae</taxon>
        <taxon>Pseudonocardia</taxon>
    </lineage>
</organism>
<comment type="similarity">
    <text evidence="1">Belongs to the CdaR family.</text>
</comment>
<reference evidence="4 5" key="1">
    <citation type="journal article" date="2019" name="Int. J. Syst. Evol. Microbiol.">
        <title>The Global Catalogue of Microorganisms (GCM) 10K type strain sequencing project: providing services to taxonomists for standard genome sequencing and annotation.</title>
        <authorList>
            <consortium name="The Broad Institute Genomics Platform"/>
            <consortium name="The Broad Institute Genome Sequencing Center for Infectious Disease"/>
            <person name="Wu L."/>
            <person name="Ma J."/>
        </authorList>
    </citation>
    <scope>NUCLEOTIDE SEQUENCE [LARGE SCALE GENOMIC DNA]</scope>
    <source>
        <strain evidence="4 5">JCM 16009</strain>
    </source>
</reference>
<accession>A0ABN2N830</accession>
<sequence length="384" mass="41666">MAHNGLRDYGGLMQGLLLRLSETDGAASAMRVIAFFDMLLERRASPRALVQATAGLAQCVVGWRRSNGSVIRLAPSAAQSRQLNDPPSPSVELEIADHGVVWLERPGSPEPFDELVLERLALVAGALGPHSRPRQDGGTEFDATQVLVDSTRSEDARAAAARTLGLRSDRPVVLVAVRHCMKRDPSVWARDLEQCWPADRVHVTSQDGLAAVVVQQVVTHDTIEHSLSEHLLTTMSAESRSDPELRAGTSTPRLATQAHLCWEEARTALRFAGATRMDVVASYERLGSLTLLARVPTSVLREDAGVRAIAQLRARPTGADQLGVLQAFCRTGSLRQASTELHLHHSTIASHLARISAKVHWDLTTPLGRLSALTSLYADHLCNS</sequence>
<evidence type="ECO:0000256" key="1">
    <source>
        <dbReference type="ARBA" id="ARBA00006754"/>
    </source>
</evidence>
<dbReference type="Pfam" id="PF17853">
    <property type="entry name" value="GGDEF_2"/>
    <property type="match status" value="1"/>
</dbReference>
<dbReference type="Proteomes" id="UP001500449">
    <property type="component" value="Unassembled WGS sequence"/>
</dbReference>
<gene>
    <name evidence="4" type="ORF">GCM10009836_37630</name>
</gene>
<evidence type="ECO:0000259" key="3">
    <source>
        <dbReference type="Pfam" id="PF17853"/>
    </source>
</evidence>
<protein>
    <submittedName>
        <fullName evidence="4">PucR family transcriptional regulator</fullName>
    </submittedName>
</protein>
<dbReference type="InterPro" id="IPR042070">
    <property type="entry name" value="PucR_C-HTH_sf"/>
</dbReference>
<evidence type="ECO:0000313" key="4">
    <source>
        <dbReference type="EMBL" id="GAA1854038.1"/>
    </source>
</evidence>
<proteinExistence type="inferred from homology"/>
<keyword evidence="5" id="KW-1185">Reference proteome</keyword>
<feature type="domain" description="PucR C-terminal helix-turn-helix" evidence="2">
    <location>
        <begin position="323"/>
        <end position="376"/>
    </location>
</feature>
<feature type="domain" description="CdaR GGDEF-like" evidence="3">
    <location>
        <begin position="153"/>
        <end position="270"/>
    </location>
</feature>